<organism evidence="2 3">
    <name type="scientific">Roseisolibacter agri</name>
    <dbReference type="NCBI Taxonomy" id="2014610"/>
    <lineage>
        <taxon>Bacteria</taxon>
        <taxon>Pseudomonadati</taxon>
        <taxon>Gemmatimonadota</taxon>
        <taxon>Gemmatimonadia</taxon>
        <taxon>Gemmatimonadales</taxon>
        <taxon>Gemmatimonadaceae</taxon>
        <taxon>Roseisolibacter</taxon>
    </lineage>
</organism>
<feature type="domain" description="Glycosyltransferase 2-like" evidence="1">
    <location>
        <begin position="9"/>
        <end position="169"/>
    </location>
</feature>
<name>A0AA37V3F3_9BACT</name>
<dbReference type="SUPFAM" id="SSF53448">
    <property type="entry name" value="Nucleotide-diphospho-sugar transferases"/>
    <property type="match status" value="1"/>
</dbReference>
<evidence type="ECO:0000313" key="2">
    <source>
        <dbReference type="EMBL" id="GLC26667.1"/>
    </source>
</evidence>
<comment type="caution">
    <text evidence="2">The sequence shown here is derived from an EMBL/GenBank/DDBJ whole genome shotgun (WGS) entry which is preliminary data.</text>
</comment>
<protein>
    <submittedName>
        <fullName evidence="2">Glycosyl transferase family 2</fullName>
    </submittedName>
</protein>
<keyword evidence="3" id="KW-1185">Reference proteome</keyword>
<evidence type="ECO:0000313" key="3">
    <source>
        <dbReference type="Proteomes" id="UP001161325"/>
    </source>
</evidence>
<reference evidence="2" key="1">
    <citation type="submission" date="2022-08" db="EMBL/GenBank/DDBJ databases">
        <title>Draft genome sequencing of Roseisolibacter agri AW1220.</title>
        <authorList>
            <person name="Tobiishi Y."/>
            <person name="Tonouchi A."/>
        </authorList>
    </citation>
    <scope>NUCLEOTIDE SEQUENCE</scope>
    <source>
        <strain evidence="2">AW1220</strain>
    </source>
</reference>
<dbReference type="PANTHER" id="PTHR48090">
    <property type="entry name" value="UNDECAPRENYL-PHOSPHATE 4-DEOXY-4-FORMAMIDO-L-ARABINOSE TRANSFERASE-RELATED"/>
    <property type="match status" value="1"/>
</dbReference>
<evidence type="ECO:0000259" key="1">
    <source>
        <dbReference type="Pfam" id="PF00535"/>
    </source>
</evidence>
<proteinExistence type="predicted"/>
<dbReference type="PANTHER" id="PTHR48090:SF7">
    <property type="entry name" value="RFBJ PROTEIN"/>
    <property type="match status" value="1"/>
</dbReference>
<keyword evidence="2" id="KW-0808">Transferase</keyword>
<dbReference type="Proteomes" id="UP001161325">
    <property type="component" value="Unassembled WGS sequence"/>
</dbReference>
<gene>
    <name evidence="2" type="ORF">rosag_31800</name>
</gene>
<sequence>MINGRKVMVVMPAYNAARTLERTMRDVPAGLVDEFLLVDDCSRDGTVQEAARLGIPYVVHERNRGYGGNQKTCYTEALRRGADIVVMLHPDYQYAPTLIGAMAWLVASGEFDVVLGSRILGKGALAGGMPLYKYVANRALTFVENVLLDLKLSEYHTGYRAFSRRVLETLPLEECSDDFVFDNQMLAQCAAFDFAIGEISCPTRYFAEASSINFRRSVRYGFGVLATAASYRLHRLGVRRSPLFETSGRRLPTGAVNAARPVDVPS</sequence>
<accession>A0AA37V3F3</accession>
<dbReference type="InterPro" id="IPR001173">
    <property type="entry name" value="Glyco_trans_2-like"/>
</dbReference>
<dbReference type="InterPro" id="IPR050256">
    <property type="entry name" value="Glycosyltransferase_2"/>
</dbReference>
<dbReference type="Pfam" id="PF00535">
    <property type="entry name" value="Glycos_transf_2"/>
    <property type="match status" value="1"/>
</dbReference>
<dbReference type="RefSeq" id="WP_284351124.1">
    <property type="nucleotide sequence ID" value="NZ_BRXS01000005.1"/>
</dbReference>
<dbReference type="GO" id="GO:0016740">
    <property type="term" value="F:transferase activity"/>
    <property type="evidence" value="ECO:0007669"/>
    <property type="project" value="UniProtKB-KW"/>
</dbReference>
<dbReference type="CDD" id="cd04179">
    <property type="entry name" value="DPM_DPG-synthase_like"/>
    <property type="match status" value="1"/>
</dbReference>
<dbReference type="EMBL" id="BRXS01000005">
    <property type="protein sequence ID" value="GLC26667.1"/>
    <property type="molecule type" value="Genomic_DNA"/>
</dbReference>
<dbReference type="AlphaFoldDB" id="A0AA37V3F3"/>
<dbReference type="InterPro" id="IPR029044">
    <property type="entry name" value="Nucleotide-diphossugar_trans"/>
</dbReference>
<dbReference type="Gene3D" id="3.90.550.10">
    <property type="entry name" value="Spore Coat Polysaccharide Biosynthesis Protein SpsA, Chain A"/>
    <property type="match status" value="1"/>
</dbReference>